<dbReference type="Gene3D" id="3.20.20.450">
    <property type="entry name" value="EAL domain"/>
    <property type="match status" value="1"/>
</dbReference>
<dbReference type="PROSITE" id="PS50887">
    <property type="entry name" value="GGDEF"/>
    <property type="match status" value="1"/>
</dbReference>
<dbReference type="InterPro" id="IPR029787">
    <property type="entry name" value="Nucleotide_cyclase"/>
</dbReference>
<name>A0A4R3I9E7_9GAMM</name>
<dbReference type="PROSITE" id="PS50883">
    <property type="entry name" value="EAL"/>
    <property type="match status" value="1"/>
</dbReference>
<dbReference type="SUPFAM" id="SSF141868">
    <property type="entry name" value="EAL domain-like"/>
    <property type="match status" value="1"/>
</dbReference>
<sequence length="518" mass="57515">MKISALKITLIATIAQTAVAAYLWFQGVNAFVISILAVPVILLFVLARLLERQLAKELDESQLYAHSVLKELANVRLSANKDPLTGLNSRLYIQERLDEMVNVAIKRNQFCAVLYLDLDFFKEFNEALGHTLGNQLLVKVAKRLASIVKKGDLLGYNGGDEFFIILPNINDGMAAELVARRVINSMTNQFMLEGHKLTVSCSIGISVAPSDGADSESLIRHAESALKLCKSNGRKGYSFYSRSLNQVAAERLLIDQQLRGALERGEFSLVYQPIVYSQGGKLKGFEALIRWNNPELGSISPVKFIEVAEQVGLISEIGTWVLREATEQLKAWQLKYNRPLIMSINVSPRQFQDETILPALKSVIKQTGVLPGSIQLEVTEGLFLSASDRILDGIDYLKQSGVLLALDDFGTGFSSLSYLNRLPFNVLKVDKSFVDGLTTNSKDLKMVQAIISIAHGLQMEVVVEGVETAHQISLLRDMKADSIQGFYFSRPLSAKEAEVQFLSKPVILEMNEDIWDKL</sequence>
<evidence type="ECO:0000259" key="3">
    <source>
        <dbReference type="PROSITE" id="PS50887"/>
    </source>
</evidence>
<evidence type="ECO:0000313" key="5">
    <source>
        <dbReference type="Proteomes" id="UP000295793"/>
    </source>
</evidence>
<dbReference type="NCBIfam" id="TIGR00254">
    <property type="entry name" value="GGDEF"/>
    <property type="match status" value="1"/>
</dbReference>
<dbReference type="InterPro" id="IPR043128">
    <property type="entry name" value="Rev_trsase/Diguanyl_cyclase"/>
</dbReference>
<dbReference type="Pfam" id="PF00563">
    <property type="entry name" value="EAL"/>
    <property type="match status" value="1"/>
</dbReference>
<keyword evidence="1" id="KW-1133">Transmembrane helix</keyword>
<dbReference type="InterPro" id="IPR000160">
    <property type="entry name" value="GGDEF_dom"/>
</dbReference>
<dbReference type="InterPro" id="IPR050706">
    <property type="entry name" value="Cyclic-di-GMP_PDE-like"/>
</dbReference>
<feature type="domain" description="EAL" evidence="2">
    <location>
        <begin position="251"/>
        <end position="505"/>
    </location>
</feature>
<keyword evidence="1" id="KW-0812">Transmembrane</keyword>
<dbReference type="SMART" id="SM00052">
    <property type="entry name" value="EAL"/>
    <property type="match status" value="1"/>
</dbReference>
<keyword evidence="5" id="KW-1185">Reference proteome</keyword>
<dbReference type="InterPro" id="IPR001633">
    <property type="entry name" value="EAL_dom"/>
</dbReference>
<dbReference type="GO" id="GO:0071111">
    <property type="term" value="F:cyclic-guanylate-specific phosphodiesterase activity"/>
    <property type="evidence" value="ECO:0007669"/>
    <property type="project" value="InterPro"/>
</dbReference>
<evidence type="ECO:0000256" key="1">
    <source>
        <dbReference type="SAM" id="Phobius"/>
    </source>
</evidence>
<dbReference type="PANTHER" id="PTHR33121:SF70">
    <property type="entry name" value="SIGNALING PROTEIN YKOW"/>
    <property type="match status" value="1"/>
</dbReference>
<evidence type="ECO:0000313" key="4">
    <source>
        <dbReference type="EMBL" id="TCS42012.1"/>
    </source>
</evidence>
<proteinExistence type="predicted"/>
<gene>
    <name evidence="4" type="ORF">BCF53_104116</name>
</gene>
<dbReference type="Gene3D" id="3.30.70.270">
    <property type="match status" value="1"/>
</dbReference>
<dbReference type="RefSeq" id="WP_132700774.1">
    <property type="nucleotide sequence ID" value="NZ_SLZR01000004.1"/>
</dbReference>
<dbReference type="PANTHER" id="PTHR33121">
    <property type="entry name" value="CYCLIC DI-GMP PHOSPHODIESTERASE PDEF"/>
    <property type="match status" value="1"/>
</dbReference>
<protein>
    <submittedName>
        <fullName evidence="4">Diguanylate cyclase (GGDEF)-like protein</fullName>
    </submittedName>
</protein>
<dbReference type="CDD" id="cd01949">
    <property type="entry name" value="GGDEF"/>
    <property type="match status" value="1"/>
</dbReference>
<evidence type="ECO:0000259" key="2">
    <source>
        <dbReference type="PROSITE" id="PS50883"/>
    </source>
</evidence>
<reference evidence="4 5" key="1">
    <citation type="submission" date="2019-03" db="EMBL/GenBank/DDBJ databases">
        <title>Genomic Encyclopedia of Archaeal and Bacterial Type Strains, Phase II (KMG-II): from individual species to whole genera.</title>
        <authorList>
            <person name="Goeker M."/>
        </authorList>
    </citation>
    <scope>NUCLEOTIDE SEQUENCE [LARGE SCALE GENOMIC DNA]</scope>
    <source>
        <strain evidence="4 5">DSM 15388</strain>
    </source>
</reference>
<dbReference type="CDD" id="cd01948">
    <property type="entry name" value="EAL"/>
    <property type="match status" value="1"/>
</dbReference>
<dbReference type="SMART" id="SM00267">
    <property type="entry name" value="GGDEF"/>
    <property type="match status" value="1"/>
</dbReference>
<dbReference type="AlphaFoldDB" id="A0A4R3I9E7"/>
<organism evidence="4 5">
    <name type="scientific">Reinekea marinisedimentorum</name>
    <dbReference type="NCBI Taxonomy" id="230495"/>
    <lineage>
        <taxon>Bacteria</taxon>
        <taxon>Pseudomonadati</taxon>
        <taxon>Pseudomonadota</taxon>
        <taxon>Gammaproteobacteria</taxon>
        <taxon>Oceanospirillales</taxon>
        <taxon>Saccharospirillaceae</taxon>
        <taxon>Reinekea</taxon>
    </lineage>
</organism>
<dbReference type="OrthoDB" id="5777683at2"/>
<dbReference type="EMBL" id="SLZR01000004">
    <property type="protein sequence ID" value="TCS42012.1"/>
    <property type="molecule type" value="Genomic_DNA"/>
</dbReference>
<keyword evidence="1" id="KW-0472">Membrane</keyword>
<feature type="domain" description="GGDEF" evidence="3">
    <location>
        <begin position="109"/>
        <end position="242"/>
    </location>
</feature>
<feature type="transmembrane region" description="Helical" evidence="1">
    <location>
        <begin position="30"/>
        <end position="50"/>
    </location>
</feature>
<dbReference type="Pfam" id="PF00990">
    <property type="entry name" value="GGDEF"/>
    <property type="match status" value="1"/>
</dbReference>
<comment type="caution">
    <text evidence="4">The sequence shown here is derived from an EMBL/GenBank/DDBJ whole genome shotgun (WGS) entry which is preliminary data.</text>
</comment>
<dbReference type="SUPFAM" id="SSF55073">
    <property type="entry name" value="Nucleotide cyclase"/>
    <property type="match status" value="1"/>
</dbReference>
<dbReference type="Proteomes" id="UP000295793">
    <property type="component" value="Unassembled WGS sequence"/>
</dbReference>
<dbReference type="InterPro" id="IPR035919">
    <property type="entry name" value="EAL_sf"/>
</dbReference>
<accession>A0A4R3I9E7</accession>